<feature type="region of interest" description="Disordered" evidence="17">
    <location>
        <begin position="458"/>
        <end position="488"/>
    </location>
</feature>
<keyword evidence="7" id="KW-0328">Glycosyltransferase</keyword>
<feature type="transmembrane region" description="Helical" evidence="18">
    <location>
        <begin position="106"/>
        <end position="126"/>
    </location>
</feature>
<feature type="transmembrane region" description="Helical" evidence="18">
    <location>
        <begin position="421"/>
        <end position="441"/>
    </location>
</feature>
<gene>
    <name evidence="22" type="ORF">FGU65_09110</name>
</gene>
<dbReference type="RefSeq" id="WP_301664175.1">
    <property type="nucleotide sequence ID" value="NZ_VCYH01000005.1"/>
</dbReference>
<keyword evidence="14" id="KW-0464">Manganese</keyword>
<feature type="transmembrane region" description="Helical" evidence="18">
    <location>
        <begin position="81"/>
        <end position="100"/>
    </location>
</feature>
<evidence type="ECO:0000256" key="1">
    <source>
        <dbReference type="ARBA" id="ARBA00001936"/>
    </source>
</evidence>
<sequence length="872" mass="95504">MALAELNKYRTYVIIGLLIILSAFALWIRALSADQMITAAGVDLLGNDPWYNLRQVEQMVANFPEYAWFDAMTYFPYGETIYWGPLFISIISTLSLLAGAATRPEIMVVASWVPPLMAAAMVPVMYGIGAKMADWKTGLLSAGFIAVVSGAYLYRSLFGFVDHHIAEVLFSTLFVLAYIVAIGAVRSKDFDIRHFETLKAPAVAAVLAGIAYLLGLYTMPTMVLFALIVAIFTLVQFVWDYYRGRTSEYLVFLNLVVFGVAILGMFVVGIQHAGLSLSQYSIMHVIAYLAVILGTFLLYGLAAYLQGKPKYLYPASLVGIAVLAFAVVAVALPDFFAIIMGSIAGFFGSEAITTTVQEARAWSFTDAVTTFHWGLLLLAGGFVTLIYRNWREEHPAQIFVLIWSAVILYSTIAHVRYEYYLAANIALLAAIFIGFVLDAGWGDIRRLFGNLGEQVAEKPDAADENSPEPGKKKKKGAAKQQKPKAAAKHQPDFLKVGMVAVVVVVGLVFAGQSLTTDMALSSSVYLTGMDSQWQESLEWFGANTPETGVDYYAIYDQTAYTYPDEAYGVMSWWDYGHWITFISKRIPNANPFQRGVIGPNGAGVYFTTTSEETANVILDTLGTRYVITDIQMDTGKFHAMATWANATVGNTPFEPYFLVPAEAGSTSYNQVPLRTQDYYETTVSRLHNFDGSMTDPSSAIYVEYREGGVSGSSLPVVTRAERMAASDALAAAEQYNRNAAAGTRAGVFNDYNAIYAPVERVPALQHYRLVHESPQNVFSGGASVPDIKYVKIFEYVPGAKIRGEGVIEVPIVTNTGRTFTYRQESASGEFVVPYATTDGSGEVTATGPYQIAGTALIFDVTEDDIAQGRYIN</sequence>
<evidence type="ECO:0000259" key="19">
    <source>
        <dbReference type="Pfam" id="PF02516"/>
    </source>
</evidence>
<evidence type="ECO:0000256" key="9">
    <source>
        <dbReference type="ARBA" id="ARBA00022692"/>
    </source>
</evidence>
<evidence type="ECO:0000256" key="3">
    <source>
        <dbReference type="ARBA" id="ARBA00004651"/>
    </source>
</evidence>
<evidence type="ECO:0000313" key="22">
    <source>
        <dbReference type="EMBL" id="MDN7025044.1"/>
    </source>
</evidence>
<evidence type="ECO:0000256" key="18">
    <source>
        <dbReference type="SAM" id="Phobius"/>
    </source>
</evidence>
<accession>A0ABT8MAS6</accession>
<name>A0ABT8MAS6_9EURY</name>
<keyword evidence="8 22" id="KW-0808">Transferase</keyword>
<comment type="pathway">
    <text evidence="4">Protein modification; protein glycosylation.</text>
</comment>
<dbReference type="Pfam" id="PF22627">
    <property type="entry name" value="AglB_core-like"/>
    <property type="match status" value="1"/>
</dbReference>
<feature type="domain" description="Oligosaccharyl transferase STT3 N-terminal" evidence="19">
    <location>
        <begin position="45"/>
        <end position="437"/>
    </location>
</feature>
<dbReference type="InterPro" id="IPR041154">
    <property type="entry name" value="AglB_P1"/>
</dbReference>
<proteinExistence type="inferred from homology"/>
<evidence type="ECO:0000256" key="16">
    <source>
        <dbReference type="ARBA" id="ARBA00034066"/>
    </source>
</evidence>
<keyword evidence="11" id="KW-0460">Magnesium</keyword>
<dbReference type="Gene3D" id="2.60.40.3390">
    <property type="match status" value="1"/>
</dbReference>
<dbReference type="InterPro" id="IPR048307">
    <property type="entry name" value="STT3_N"/>
</dbReference>
<evidence type="ECO:0000256" key="2">
    <source>
        <dbReference type="ARBA" id="ARBA00001946"/>
    </source>
</evidence>
<dbReference type="Gene3D" id="3.40.50.12610">
    <property type="match status" value="1"/>
</dbReference>
<dbReference type="PANTHER" id="PTHR13872:SF1">
    <property type="entry name" value="DOLICHYL-DIPHOSPHOOLIGOSACCHARIDE--PROTEIN GLYCOSYLTRANSFERASE SUBUNIT STT3B"/>
    <property type="match status" value="1"/>
</dbReference>
<evidence type="ECO:0000259" key="20">
    <source>
        <dbReference type="Pfam" id="PF18079"/>
    </source>
</evidence>
<dbReference type="InterPro" id="IPR003674">
    <property type="entry name" value="Oligo_trans_STT3"/>
</dbReference>
<dbReference type="Pfam" id="PF02516">
    <property type="entry name" value="STT3"/>
    <property type="match status" value="1"/>
</dbReference>
<comment type="cofactor">
    <cofactor evidence="1">
        <name>Mn(2+)</name>
        <dbReference type="ChEBI" id="CHEBI:29035"/>
    </cofactor>
</comment>
<protein>
    <recommendedName>
        <fullName evidence="6">dolichyl-phosphooligosaccharide-protein glycotransferase</fullName>
        <ecNumber evidence="6">2.4.99.21</ecNumber>
    </recommendedName>
    <alternativeName>
        <fullName evidence="15">Oligosaccharyl transferase</fullName>
    </alternativeName>
</protein>
<feature type="transmembrane region" description="Helical" evidence="18">
    <location>
        <begin position="493"/>
        <end position="514"/>
    </location>
</feature>
<keyword evidence="9 18" id="KW-0812">Transmembrane</keyword>
<feature type="transmembrane region" description="Helical" evidence="18">
    <location>
        <begin position="398"/>
        <end position="415"/>
    </location>
</feature>
<dbReference type="GO" id="GO:0016740">
    <property type="term" value="F:transferase activity"/>
    <property type="evidence" value="ECO:0007669"/>
    <property type="project" value="UniProtKB-KW"/>
</dbReference>
<evidence type="ECO:0000256" key="6">
    <source>
        <dbReference type="ARBA" id="ARBA00012602"/>
    </source>
</evidence>
<keyword evidence="23" id="KW-1185">Reference proteome</keyword>
<dbReference type="Proteomes" id="UP001168338">
    <property type="component" value="Unassembled WGS sequence"/>
</dbReference>
<reference evidence="22" key="1">
    <citation type="submission" date="2019-05" db="EMBL/GenBank/DDBJ databases">
        <title>Methanoculleus sp. FWC-SCC1, a methanogenic archaeon isolated from deep marine cold seep.</title>
        <authorList>
            <person name="Chen Y.-W."/>
            <person name="Chen S.-C."/>
            <person name="Teng N.-H."/>
            <person name="Lai M.-C."/>
        </authorList>
    </citation>
    <scope>NUCLEOTIDE SEQUENCE</scope>
    <source>
        <strain evidence="22">FWC-SCC1</strain>
    </source>
</reference>
<organism evidence="22 23">
    <name type="scientific">Methanoculleus frigidifontis</name>
    <dbReference type="NCBI Taxonomy" id="2584085"/>
    <lineage>
        <taxon>Archaea</taxon>
        <taxon>Methanobacteriati</taxon>
        <taxon>Methanobacteriota</taxon>
        <taxon>Stenosarchaea group</taxon>
        <taxon>Methanomicrobia</taxon>
        <taxon>Methanomicrobiales</taxon>
        <taxon>Methanomicrobiaceae</taxon>
        <taxon>Methanoculleus</taxon>
    </lineage>
</organism>
<feature type="transmembrane region" description="Helical" evidence="18">
    <location>
        <begin position="317"/>
        <end position="347"/>
    </location>
</feature>
<evidence type="ECO:0000256" key="13">
    <source>
        <dbReference type="ARBA" id="ARBA00023136"/>
    </source>
</evidence>
<comment type="catalytic activity">
    <reaction evidence="16">
        <text>an archaeal dolichyl phosphooligosaccharide + [protein]-L-asparagine = an archaeal dolichyl phosphate + a glycoprotein with the oligosaccharide chain attached by N-beta-D-glycosyl linkage to a protein L-asparagine.</text>
        <dbReference type="EC" id="2.4.99.21"/>
    </reaction>
</comment>
<evidence type="ECO:0000256" key="12">
    <source>
        <dbReference type="ARBA" id="ARBA00022989"/>
    </source>
</evidence>
<dbReference type="NCBIfam" id="TIGR04154">
    <property type="entry name" value="archaeo_STT3"/>
    <property type="match status" value="1"/>
</dbReference>
<feature type="domain" description="Archaeal glycosylation protein B peripheral" evidence="20">
    <location>
        <begin position="798"/>
        <end position="871"/>
    </location>
</feature>
<evidence type="ECO:0000256" key="8">
    <source>
        <dbReference type="ARBA" id="ARBA00022679"/>
    </source>
</evidence>
<feature type="compositionally biased region" description="Basic residues" evidence="17">
    <location>
        <begin position="471"/>
        <end position="487"/>
    </location>
</feature>
<dbReference type="Pfam" id="PF18079">
    <property type="entry name" value="AglB_L1"/>
    <property type="match status" value="1"/>
</dbReference>
<evidence type="ECO:0000256" key="7">
    <source>
        <dbReference type="ARBA" id="ARBA00022676"/>
    </source>
</evidence>
<dbReference type="PANTHER" id="PTHR13872">
    <property type="entry name" value="DOLICHYL-DIPHOSPHOOLIGOSACCHARIDE--PROTEIN GLYCOSYLTRANSFERASE SUBUNIT"/>
    <property type="match status" value="1"/>
</dbReference>
<dbReference type="InterPro" id="IPR054479">
    <property type="entry name" value="AglB-like_core"/>
</dbReference>
<comment type="subcellular location">
    <subcellularLocation>
        <location evidence="3">Cell membrane</location>
        <topology evidence="3">Multi-pass membrane protein</topology>
    </subcellularLocation>
</comment>
<feature type="transmembrane region" description="Helical" evidence="18">
    <location>
        <begin position="138"/>
        <end position="158"/>
    </location>
</feature>
<evidence type="ECO:0000313" key="23">
    <source>
        <dbReference type="Proteomes" id="UP001168338"/>
    </source>
</evidence>
<evidence type="ECO:0000256" key="14">
    <source>
        <dbReference type="ARBA" id="ARBA00023211"/>
    </source>
</evidence>
<feature type="transmembrane region" description="Helical" evidence="18">
    <location>
        <begin position="367"/>
        <end position="386"/>
    </location>
</feature>
<feature type="transmembrane region" description="Helical" evidence="18">
    <location>
        <begin position="223"/>
        <end position="242"/>
    </location>
</feature>
<keyword evidence="13 18" id="KW-0472">Membrane</keyword>
<comment type="caution">
    <text evidence="22">The sequence shown here is derived from an EMBL/GenBank/DDBJ whole genome shotgun (WGS) entry which is preliminary data.</text>
</comment>
<dbReference type="EC" id="2.4.99.21" evidence="6"/>
<dbReference type="InterPro" id="IPR026410">
    <property type="entry name" value="OlisacTrfase_arch"/>
</dbReference>
<evidence type="ECO:0000256" key="11">
    <source>
        <dbReference type="ARBA" id="ARBA00022842"/>
    </source>
</evidence>
<evidence type="ECO:0000256" key="10">
    <source>
        <dbReference type="ARBA" id="ARBA00022723"/>
    </source>
</evidence>
<feature type="transmembrane region" description="Helical" evidence="18">
    <location>
        <begin position="164"/>
        <end position="185"/>
    </location>
</feature>
<evidence type="ECO:0000256" key="17">
    <source>
        <dbReference type="SAM" id="MobiDB-lite"/>
    </source>
</evidence>
<comment type="similarity">
    <text evidence="5">Belongs to the STT3 family.</text>
</comment>
<evidence type="ECO:0000256" key="15">
    <source>
        <dbReference type="ARBA" id="ARBA00030679"/>
    </source>
</evidence>
<feature type="transmembrane region" description="Helical" evidence="18">
    <location>
        <begin position="249"/>
        <end position="270"/>
    </location>
</feature>
<comment type="cofactor">
    <cofactor evidence="2">
        <name>Mg(2+)</name>
        <dbReference type="ChEBI" id="CHEBI:18420"/>
    </cofactor>
</comment>
<feature type="transmembrane region" description="Helical" evidence="18">
    <location>
        <begin position="282"/>
        <end position="305"/>
    </location>
</feature>
<keyword evidence="10" id="KW-0479">Metal-binding</keyword>
<evidence type="ECO:0000259" key="21">
    <source>
        <dbReference type="Pfam" id="PF22627"/>
    </source>
</evidence>
<evidence type="ECO:0000256" key="5">
    <source>
        <dbReference type="ARBA" id="ARBA00010810"/>
    </source>
</evidence>
<feature type="domain" description="AglB-like core" evidence="21">
    <location>
        <begin position="530"/>
        <end position="632"/>
    </location>
</feature>
<keyword evidence="12 18" id="KW-1133">Transmembrane helix</keyword>
<dbReference type="EMBL" id="VCYH01000005">
    <property type="protein sequence ID" value="MDN7025044.1"/>
    <property type="molecule type" value="Genomic_DNA"/>
</dbReference>
<evidence type="ECO:0000256" key="4">
    <source>
        <dbReference type="ARBA" id="ARBA00004922"/>
    </source>
</evidence>
<feature type="transmembrane region" description="Helical" evidence="18">
    <location>
        <begin position="12"/>
        <end position="31"/>
    </location>
</feature>